<evidence type="ECO:0000256" key="1">
    <source>
        <dbReference type="SAM" id="MobiDB-lite"/>
    </source>
</evidence>
<feature type="compositionally biased region" description="Polar residues" evidence="1">
    <location>
        <begin position="109"/>
        <end position="119"/>
    </location>
</feature>
<name>A0AAD5X2U9_9FUNG</name>
<reference evidence="2" key="1">
    <citation type="submission" date="2020-05" db="EMBL/GenBank/DDBJ databases">
        <title>Phylogenomic resolution of chytrid fungi.</title>
        <authorList>
            <person name="Stajich J.E."/>
            <person name="Amses K."/>
            <person name="Simmons R."/>
            <person name="Seto K."/>
            <person name="Myers J."/>
            <person name="Bonds A."/>
            <person name="Quandt C.A."/>
            <person name="Barry K."/>
            <person name="Liu P."/>
            <person name="Grigoriev I."/>
            <person name="Longcore J.E."/>
            <person name="James T.Y."/>
        </authorList>
    </citation>
    <scope>NUCLEOTIDE SEQUENCE</scope>
    <source>
        <strain evidence="2">JEL0318</strain>
    </source>
</reference>
<accession>A0AAD5X2U9</accession>
<feature type="compositionally biased region" description="Low complexity" evidence="1">
    <location>
        <begin position="75"/>
        <end position="100"/>
    </location>
</feature>
<feature type="region of interest" description="Disordered" evidence="1">
    <location>
        <begin position="1"/>
        <end position="49"/>
    </location>
</feature>
<feature type="compositionally biased region" description="Low complexity" evidence="1">
    <location>
        <begin position="24"/>
        <end position="38"/>
    </location>
</feature>
<sequence>MIPIARGIPSLSGPTGTPPHHNDAQAQSQQQAGAFQAGGNVGQGPLFGRRRSSIDNILENLKFVGAFPSRLMADFSQPHNHSNQSSTSSLFSESSHASLTRLPSFTELGATQQQNQPGATPNFAAAGTKPATDKKKFPSAEEFLTF</sequence>
<comment type="caution">
    <text evidence="2">The sequence shown here is derived from an EMBL/GenBank/DDBJ whole genome shotgun (WGS) entry which is preliminary data.</text>
</comment>
<feature type="region of interest" description="Disordered" evidence="1">
    <location>
        <begin position="73"/>
        <end position="146"/>
    </location>
</feature>
<organism evidence="2 3">
    <name type="scientific">Rhizophlyctis rosea</name>
    <dbReference type="NCBI Taxonomy" id="64517"/>
    <lineage>
        <taxon>Eukaryota</taxon>
        <taxon>Fungi</taxon>
        <taxon>Fungi incertae sedis</taxon>
        <taxon>Chytridiomycota</taxon>
        <taxon>Chytridiomycota incertae sedis</taxon>
        <taxon>Chytridiomycetes</taxon>
        <taxon>Rhizophlyctidales</taxon>
        <taxon>Rhizophlyctidaceae</taxon>
        <taxon>Rhizophlyctis</taxon>
    </lineage>
</organism>
<keyword evidence="3" id="KW-1185">Reference proteome</keyword>
<gene>
    <name evidence="2" type="ORF">HK097_004190</name>
</gene>
<dbReference type="AlphaFoldDB" id="A0AAD5X2U9"/>
<dbReference type="EMBL" id="JADGJD010000204">
    <property type="protein sequence ID" value="KAJ3053476.1"/>
    <property type="molecule type" value="Genomic_DNA"/>
</dbReference>
<evidence type="ECO:0000313" key="3">
    <source>
        <dbReference type="Proteomes" id="UP001212841"/>
    </source>
</evidence>
<dbReference type="Proteomes" id="UP001212841">
    <property type="component" value="Unassembled WGS sequence"/>
</dbReference>
<evidence type="ECO:0000313" key="2">
    <source>
        <dbReference type="EMBL" id="KAJ3053476.1"/>
    </source>
</evidence>
<proteinExistence type="predicted"/>
<protein>
    <submittedName>
        <fullName evidence="2">Uncharacterized protein</fullName>
    </submittedName>
</protein>